<keyword evidence="1" id="KW-0472">Membrane</keyword>
<feature type="transmembrane region" description="Helical" evidence="1">
    <location>
        <begin position="21"/>
        <end position="39"/>
    </location>
</feature>
<dbReference type="HOGENOM" id="CLU_3204776_0_0_9"/>
<dbReference type="Proteomes" id="UP000004828">
    <property type="component" value="Unassembled WGS sequence"/>
</dbReference>
<protein>
    <submittedName>
        <fullName evidence="2">Uncharacterized protein</fullName>
    </submittedName>
</protein>
<evidence type="ECO:0000313" key="3">
    <source>
        <dbReference type="Proteomes" id="UP000004828"/>
    </source>
</evidence>
<evidence type="ECO:0000256" key="1">
    <source>
        <dbReference type="SAM" id="Phobius"/>
    </source>
</evidence>
<name>C7GHJ8_9FIRM</name>
<keyword evidence="1" id="KW-1133">Transmembrane helix</keyword>
<gene>
    <name evidence="2" type="ORF">ROSINTL182_09419</name>
</gene>
<organism evidence="2 3">
    <name type="scientific">Roseburia intestinalis L1-82</name>
    <dbReference type="NCBI Taxonomy" id="536231"/>
    <lineage>
        <taxon>Bacteria</taxon>
        <taxon>Bacillati</taxon>
        <taxon>Bacillota</taxon>
        <taxon>Clostridia</taxon>
        <taxon>Lachnospirales</taxon>
        <taxon>Lachnospiraceae</taxon>
        <taxon>Roseburia</taxon>
    </lineage>
</organism>
<proteinExistence type="predicted"/>
<accession>C7GHJ8</accession>
<dbReference type="AlphaFoldDB" id="C7GHJ8"/>
<sequence>MITARERRLSSFNKEKIMQRCIFIYGYTSLHFVYDYSYACAGYNL</sequence>
<evidence type="ECO:0000313" key="2">
    <source>
        <dbReference type="EMBL" id="EEU98708.1"/>
    </source>
</evidence>
<reference evidence="2 3" key="1">
    <citation type="submission" date="2009-08" db="EMBL/GenBank/DDBJ databases">
        <authorList>
            <person name="Weinstock G."/>
            <person name="Sodergren E."/>
            <person name="Clifton S."/>
            <person name="Fulton L."/>
            <person name="Fulton B."/>
            <person name="Courtney L."/>
            <person name="Fronick C."/>
            <person name="Harrison M."/>
            <person name="Strong C."/>
            <person name="Farmer C."/>
            <person name="Delahaunty K."/>
            <person name="Markovic C."/>
            <person name="Hall O."/>
            <person name="Minx P."/>
            <person name="Tomlinson C."/>
            <person name="Mitreva M."/>
            <person name="Nelson J."/>
            <person name="Hou S."/>
            <person name="Wollam A."/>
            <person name="Pepin K.H."/>
            <person name="Johnson M."/>
            <person name="Bhonagiri V."/>
            <person name="Nash W.E."/>
            <person name="Warren W."/>
            <person name="Chinwalla A."/>
            <person name="Mardis E.R."/>
            <person name="Wilson R.K."/>
        </authorList>
    </citation>
    <scope>NUCLEOTIDE SEQUENCE [LARGE SCALE GENOMIC DNA]</scope>
    <source>
        <strain evidence="2 3">L1-82</strain>
    </source>
</reference>
<keyword evidence="1" id="KW-0812">Transmembrane</keyword>
<comment type="caution">
    <text evidence="2">The sequence shown here is derived from an EMBL/GenBank/DDBJ whole genome shotgun (WGS) entry which is preliminary data.</text>
</comment>
<dbReference type="EMBL" id="ABYJ02000297">
    <property type="protein sequence ID" value="EEU98708.1"/>
    <property type="molecule type" value="Genomic_DNA"/>
</dbReference>